<evidence type="ECO:0000313" key="8">
    <source>
        <dbReference type="Proteomes" id="UP001214576"/>
    </source>
</evidence>
<protein>
    <submittedName>
        <fullName evidence="7">Uncharacterized protein</fullName>
    </submittedName>
</protein>
<accession>A0AAD4Y925</accession>
<feature type="compositionally biased region" description="Basic and acidic residues" evidence="6">
    <location>
        <begin position="228"/>
        <end position="245"/>
    </location>
</feature>
<feature type="region of interest" description="Disordered" evidence="6">
    <location>
        <begin position="129"/>
        <end position="170"/>
    </location>
</feature>
<comment type="caution">
    <text evidence="7">The sequence shown here is derived from an EMBL/GenBank/DDBJ whole genome shotgun (WGS) entry which is preliminary data.</text>
</comment>
<feature type="compositionally biased region" description="Basic and acidic residues" evidence="6">
    <location>
        <begin position="151"/>
        <end position="160"/>
    </location>
</feature>
<keyword evidence="2" id="KW-0677">Repeat</keyword>
<feature type="compositionally biased region" description="Polar residues" evidence="6">
    <location>
        <begin position="39"/>
        <end position="49"/>
    </location>
</feature>
<dbReference type="PANTHER" id="PTHR24377">
    <property type="entry name" value="IP01015P-RELATED"/>
    <property type="match status" value="1"/>
</dbReference>
<feature type="region of interest" description="Disordered" evidence="6">
    <location>
        <begin position="191"/>
        <end position="248"/>
    </location>
</feature>
<evidence type="ECO:0000256" key="1">
    <source>
        <dbReference type="ARBA" id="ARBA00022723"/>
    </source>
</evidence>
<keyword evidence="4" id="KW-0862">Zinc</keyword>
<evidence type="ECO:0000256" key="4">
    <source>
        <dbReference type="ARBA" id="ARBA00022833"/>
    </source>
</evidence>
<keyword evidence="3" id="KW-0863">Zinc-finger</keyword>
<gene>
    <name evidence="7" type="ORF">MG293_007909</name>
</gene>
<dbReference type="InterPro" id="IPR036236">
    <property type="entry name" value="Znf_C2H2_sf"/>
</dbReference>
<reference evidence="7" key="1">
    <citation type="submission" date="2022-03" db="EMBL/GenBank/DDBJ databases">
        <title>Genomic analyses of argali, domestic sheep and their hybrids provide insights into chromosomal evolution, heterosis and genetic basis of agronomic traits.</title>
        <authorList>
            <person name="Li M."/>
        </authorList>
    </citation>
    <scope>NUCLEOTIDE SEQUENCE</scope>
    <source>
        <strain evidence="7">CAU-MHL-2022a</strain>
        <tissue evidence="7">Skin</tissue>
    </source>
</reference>
<evidence type="ECO:0000256" key="2">
    <source>
        <dbReference type="ARBA" id="ARBA00022737"/>
    </source>
</evidence>
<feature type="region of interest" description="Disordered" evidence="6">
    <location>
        <begin position="21"/>
        <end position="49"/>
    </location>
</feature>
<proteinExistence type="predicted"/>
<feature type="compositionally biased region" description="Polar residues" evidence="6">
    <location>
        <begin position="21"/>
        <end position="30"/>
    </location>
</feature>
<evidence type="ECO:0000256" key="3">
    <source>
        <dbReference type="ARBA" id="ARBA00022771"/>
    </source>
</evidence>
<dbReference type="EMBL" id="JAKZEL010000007">
    <property type="protein sequence ID" value="KAI4542530.1"/>
    <property type="molecule type" value="Genomic_DNA"/>
</dbReference>
<dbReference type="FunFam" id="3.30.160.60:FF:004486">
    <property type="match status" value="1"/>
</dbReference>
<keyword evidence="8" id="KW-1185">Reference proteome</keyword>
<feature type="compositionally biased region" description="Basic and acidic residues" evidence="6">
    <location>
        <begin position="203"/>
        <end position="221"/>
    </location>
</feature>
<keyword evidence="5" id="KW-0539">Nucleus</keyword>
<dbReference type="InterPro" id="IPR050826">
    <property type="entry name" value="Krueppel_C2H2_ZnFinger"/>
</dbReference>
<name>A0AAD4Y925_OVIAM</name>
<dbReference type="SUPFAM" id="SSF57667">
    <property type="entry name" value="beta-beta-alpha zinc fingers"/>
    <property type="match status" value="2"/>
</dbReference>
<keyword evidence="1" id="KW-0479">Metal-binding</keyword>
<dbReference type="GO" id="GO:0008270">
    <property type="term" value="F:zinc ion binding"/>
    <property type="evidence" value="ECO:0007669"/>
    <property type="project" value="UniProtKB-KW"/>
</dbReference>
<evidence type="ECO:0000256" key="5">
    <source>
        <dbReference type="ARBA" id="ARBA00023242"/>
    </source>
</evidence>
<evidence type="ECO:0000313" key="7">
    <source>
        <dbReference type="EMBL" id="KAI4542530.1"/>
    </source>
</evidence>
<sequence>MESYNVCSVTLPFKQHITEPVSQDSVISQEENPEEDKTVSSLPNTESQPIQCDKKQVSPKCSSFLYCKQEILCLLFLSECELDGGLKESGGSQDVLMEESTLDKIIERYLMSSDCDSMGESWKHGRFEDGCSNREHSQGQITQKKTHGRGSKGEEFDPERSPFGSSFKPPSDLIKHLRVYLRKKSRRYNEGKKPFSFHSDLVPNRKEHSGEKPRKCNEGRKALSHSSSRTEHQKHQKSRGGEKSQKCSNCGVAFTQSSSLNEKSEVYGYESRKLLDSKAIIFYHTPEGTTAGS</sequence>
<dbReference type="AlphaFoldDB" id="A0AAD4Y925"/>
<dbReference type="Proteomes" id="UP001214576">
    <property type="component" value="Unassembled WGS sequence"/>
</dbReference>
<organism evidence="7 8">
    <name type="scientific">Ovis ammon polii</name>
    <dbReference type="NCBI Taxonomy" id="230172"/>
    <lineage>
        <taxon>Eukaryota</taxon>
        <taxon>Metazoa</taxon>
        <taxon>Chordata</taxon>
        <taxon>Craniata</taxon>
        <taxon>Vertebrata</taxon>
        <taxon>Euteleostomi</taxon>
        <taxon>Mammalia</taxon>
        <taxon>Eutheria</taxon>
        <taxon>Laurasiatheria</taxon>
        <taxon>Artiodactyla</taxon>
        <taxon>Ruminantia</taxon>
        <taxon>Pecora</taxon>
        <taxon>Bovidae</taxon>
        <taxon>Caprinae</taxon>
        <taxon>Ovis</taxon>
    </lineage>
</organism>
<evidence type="ECO:0000256" key="6">
    <source>
        <dbReference type="SAM" id="MobiDB-lite"/>
    </source>
</evidence>
<dbReference type="Gene3D" id="3.30.160.60">
    <property type="entry name" value="Classic Zinc Finger"/>
    <property type="match status" value="2"/>
</dbReference>